<organism evidence="4 5">
    <name type="scientific">Streptosporangium carneum</name>
    <dbReference type="NCBI Taxonomy" id="47481"/>
    <lineage>
        <taxon>Bacteria</taxon>
        <taxon>Bacillati</taxon>
        <taxon>Actinomycetota</taxon>
        <taxon>Actinomycetes</taxon>
        <taxon>Streptosporangiales</taxon>
        <taxon>Streptosporangiaceae</taxon>
        <taxon>Streptosporangium</taxon>
    </lineage>
</organism>
<dbReference type="InterPro" id="IPR012223">
    <property type="entry name" value="TEII"/>
</dbReference>
<comment type="similarity">
    <text evidence="1">Belongs to the thioesterase family.</text>
</comment>
<dbReference type="InterPro" id="IPR020802">
    <property type="entry name" value="TesA-like"/>
</dbReference>
<dbReference type="SUPFAM" id="SSF53474">
    <property type="entry name" value="alpha/beta-Hydrolases"/>
    <property type="match status" value="1"/>
</dbReference>
<dbReference type="InterPro" id="IPR029058">
    <property type="entry name" value="AB_hydrolase_fold"/>
</dbReference>
<reference evidence="4" key="1">
    <citation type="journal article" date="2014" name="Int. J. Syst. Evol. Microbiol.">
        <title>Complete genome sequence of Corynebacterium casei LMG S-19264T (=DSM 44701T), isolated from a smear-ripened cheese.</title>
        <authorList>
            <consortium name="US DOE Joint Genome Institute (JGI-PGF)"/>
            <person name="Walter F."/>
            <person name="Albersmeier A."/>
            <person name="Kalinowski J."/>
            <person name="Ruckert C."/>
        </authorList>
    </citation>
    <scope>NUCLEOTIDE SEQUENCE</scope>
    <source>
        <strain evidence="4">VKM Ac-2007</strain>
    </source>
</reference>
<dbReference type="Gene3D" id="3.40.50.1820">
    <property type="entry name" value="alpha/beta hydrolase"/>
    <property type="match status" value="1"/>
</dbReference>
<dbReference type="SMART" id="SM00824">
    <property type="entry name" value="PKS_TE"/>
    <property type="match status" value="1"/>
</dbReference>
<dbReference type="PANTHER" id="PTHR11487">
    <property type="entry name" value="THIOESTERASE"/>
    <property type="match status" value="1"/>
</dbReference>
<evidence type="ECO:0000256" key="1">
    <source>
        <dbReference type="ARBA" id="ARBA00007169"/>
    </source>
</evidence>
<dbReference type="InterPro" id="IPR001031">
    <property type="entry name" value="Thioesterase"/>
</dbReference>
<accession>A0A9W6I677</accession>
<name>A0A9W6I677_9ACTN</name>
<evidence type="ECO:0000313" key="5">
    <source>
        <dbReference type="Proteomes" id="UP001143474"/>
    </source>
</evidence>
<dbReference type="GO" id="GO:0008610">
    <property type="term" value="P:lipid biosynthetic process"/>
    <property type="evidence" value="ECO:0007669"/>
    <property type="project" value="TreeGrafter"/>
</dbReference>
<dbReference type="AlphaFoldDB" id="A0A9W6I677"/>
<evidence type="ECO:0000256" key="2">
    <source>
        <dbReference type="ARBA" id="ARBA00022801"/>
    </source>
</evidence>
<gene>
    <name evidence="4" type="ORF">GCM10017600_62820</name>
</gene>
<reference evidence="4" key="2">
    <citation type="submission" date="2023-01" db="EMBL/GenBank/DDBJ databases">
        <authorList>
            <person name="Sun Q."/>
            <person name="Evtushenko L."/>
        </authorList>
    </citation>
    <scope>NUCLEOTIDE SEQUENCE</scope>
    <source>
        <strain evidence="4">VKM Ac-2007</strain>
    </source>
</reference>
<evidence type="ECO:0000313" key="4">
    <source>
        <dbReference type="EMBL" id="GLK12872.1"/>
    </source>
</evidence>
<keyword evidence="2" id="KW-0378">Hydrolase</keyword>
<proteinExistence type="inferred from homology"/>
<protein>
    <submittedName>
        <fullName evidence="4">Thioesterase</fullName>
    </submittedName>
</protein>
<evidence type="ECO:0000259" key="3">
    <source>
        <dbReference type="SMART" id="SM00824"/>
    </source>
</evidence>
<sequence>MTWLRSPLPRPGAATRLICFTHAGGSASAYRDWADLLPGSVELHAVQLPGRADRFGEPMPQDMETLVGAIVEATLPLLDRPLALFGHSMGAMVAYETTRALEARGADPVRLFASGCRAPHEPRRSPEISSYDDERFMAELVMLGGTDLDVLSHPAIQQVVFPYVRADFRLIESHRHRPGPALRTPISVIVGDADPVVTPAQAKAWERHTLSGFSLTVMPGDHFYLQPQREAVVAEIVRRIGEGRPGR</sequence>
<feature type="domain" description="Thioesterase TesA-like" evidence="3">
    <location>
        <begin position="18"/>
        <end position="240"/>
    </location>
</feature>
<dbReference type="RefSeq" id="WP_271221180.1">
    <property type="nucleotide sequence ID" value="NZ_BAAAVD010000012.1"/>
</dbReference>
<comment type="caution">
    <text evidence="4">The sequence shown here is derived from an EMBL/GenBank/DDBJ whole genome shotgun (WGS) entry which is preliminary data.</text>
</comment>
<dbReference type="PANTHER" id="PTHR11487:SF0">
    <property type="entry name" value="S-ACYL FATTY ACID SYNTHASE THIOESTERASE, MEDIUM CHAIN"/>
    <property type="match status" value="1"/>
</dbReference>
<dbReference type="GO" id="GO:0016787">
    <property type="term" value="F:hydrolase activity"/>
    <property type="evidence" value="ECO:0007669"/>
    <property type="project" value="UniProtKB-KW"/>
</dbReference>
<keyword evidence="5" id="KW-1185">Reference proteome</keyword>
<dbReference type="Proteomes" id="UP001143474">
    <property type="component" value="Unassembled WGS sequence"/>
</dbReference>
<dbReference type="EMBL" id="BSEV01000019">
    <property type="protein sequence ID" value="GLK12872.1"/>
    <property type="molecule type" value="Genomic_DNA"/>
</dbReference>
<dbReference type="Pfam" id="PF00975">
    <property type="entry name" value="Thioesterase"/>
    <property type="match status" value="1"/>
</dbReference>